<feature type="compositionally biased region" description="Low complexity" evidence="1">
    <location>
        <begin position="70"/>
        <end position="83"/>
    </location>
</feature>
<feature type="region of interest" description="Disordered" evidence="1">
    <location>
        <begin position="60"/>
        <end position="83"/>
    </location>
</feature>
<dbReference type="WBParaSite" id="ACRNAN_scaffold15306.g23619.t1">
    <property type="protein sequence ID" value="ACRNAN_scaffold15306.g23619.t1"/>
    <property type="gene ID" value="ACRNAN_scaffold15306.g23619"/>
</dbReference>
<organism evidence="2 3">
    <name type="scientific">Acrobeloides nanus</name>
    <dbReference type="NCBI Taxonomy" id="290746"/>
    <lineage>
        <taxon>Eukaryota</taxon>
        <taxon>Metazoa</taxon>
        <taxon>Ecdysozoa</taxon>
        <taxon>Nematoda</taxon>
        <taxon>Chromadorea</taxon>
        <taxon>Rhabditida</taxon>
        <taxon>Tylenchina</taxon>
        <taxon>Cephalobomorpha</taxon>
        <taxon>Cephaloboidea</taxon>
        <taxon>Cephalobidae</taxon>
        <taxon>Acrobeloides</taxon>
    </lineage>
</organism>
<protein>
    <submittedName>
        <fullName evidence="3">Uncharacterized protein</fullName>
    </submittedName>
</protein>
<feature type="region of interest" description="Disordered" evidence="1">
    <location>
        <begin position="1"/>
        <end position="48"/>
    </location>
</feature>
<evidence type="ECO:0000313" key="2">
    <source>
        <dbReference type="Proteomes" id="UP000887540"/>
    </source>
</evidence>
<dbReference type="Proteomes" id="UP000887540">
    <property type="component" value="Unplaced"/>
</dbReference>
<evidence type="ECO:0000313" key="3">
    <source>
        <dbReference type="WBParaSite" id="ACRNAN_scaffold15306.g23619.t1"/>
    </source>
</evidence>
<feature type="compositionally biased region" description="Polar residues" evidence="1">
    <location>
        <begin position="11"/>
        <end position="22"/>
    </location>
</feature>
<reference evidence="3" key="1">
    <citation type="submission" date="2022-11" db="UniProtKB">
        <authorList>
            <consortium name="WormBaseParasite"/>
        </authorList>
    </citation>
    <scope>IDENTIFICATION</scope>
</reference>
<sequence length="140" mass="15615">MSNSRSSQSSGNAQPPVQQSNKMMVAPQPQVKRRSHNDENSNNRHHHHYPSAMIIASPSSFTSPYSIQPRGSNSGMSRSSSLHGRVGCTEEIFIDGPQQNISNESDLRQVLSVLQERVRELEAHMRHNSGPSTSYVMPYK</sequence>
<dbReference type="AlphaFoldDB" id="A0A914CWX7"/>
<accession>A0A914CWX7</accession>
<proteinExistence type="predicted"/>
<feature type="compositionally biased region" description="Low complexity" evidence="1">
    <location>
        <begin position="1"/>
        <end position="10"/>
    </location>
</feature>
<name>A0A914CWX7_9BILA</name>
<keyword evidence="2" id="KW-1185">Reference proteome</keyword>
<evidence type="ECO:0000256" key="1">
    <source>
        <dbReference type="SAM" id="MobiDB-lite"/>
    </source>
</evidence>